<dbReference type="GO" id="GO:0005524">
    <property type="term" value="F:ATP binding"/>
    <property type="evidence" value="ECO:0007669"/>
    <property type="project" value="UniProtKB-KW"/>
</dbReference>
<keyword evidence="6" id="KW-0413">Isomerase</keyword>
<comment type="catalytic activity">
    <reaction evidence="8">
        <text>Couples ATP hydrolysis with the unwinding of duplex DNA by translocating in the 3'-5' direction.</text>
        <dbReference type="EC" id="5.6.2.4"/>
    </reaction>
</comment>
<reference evidence="14 15" key="1">
    <citation type="submission" date="2016-08" db="EMBL/GenBank/DDBJ databases">
        <title>Draft genome sequence of allopolyploid Zygosaccharomyces rouxii.</title>
        <authorList>
            <person name="Watanabe J."/>
            <person name="Uehara K."/>
            <person name="Mogi Y."/>
            <person name="Tsukioka Y."/>
        </authorList>
    </citation>
    <scope>NUCLEOTIDE SEQUENCE [LARGE SCALE GENOMIC DNA]</scope>
    <source>
        <strain evidence="14 15">NBRC 110957</strain>
    </source>
</reference>
<dbReference type="InterPro" id="IPR014001">
    <property type="entry name" value="Helicase_ATP-bd"/>
</dbReference>
<dbReference type="GO" id="GO:0003676">
    <property type="term" value="F:nucleic acid binding"/>
    <property type="evidence" value="ECO:0007669"/>
    <property type="project" value="InterPro"/>
</dbReference>
<dbReference type="FunFam" id="1.10.3380.10:FF:000012">
    <property type="entry name" value="DEAD/DEAH box DNA helicase"/>
    <property type="match status" value="1"/>
</dbReference>
<dbReference type="EMBL" id="BDGX01000040">
    <property type="protein sequence ID" value="GAV54671.1"/>
    <property type="molecule type" value="Genomic_DNA"/>
</dbReference>
<gene>
    <name evidence="14" type="ORF">ZYGR_0AN01390</name>
</gene>
<dbReference type="FunFam" id="1.10.10.10:FF:000012">
    <property type="entry name" value="U5 small nuclear ribonucleoprotein helicase"/>
    <property type="match status" value="1"/>
</dbReference>
<dbReference type="SUPFAM" id="SSF52540">
    <property type="entry name" value="P-loop containing nucleoside triphosphate hydrolases"/>
    <property type="match status" value="1"/>
</dbReference>
<dbReference type="SUPFAM" id="SSF158702">
    <property type="entry name" value="Sec63 N-terminal domain-like"/>
    <property type="match status" value="1"/>
</dbReference>
<comment type="catalytic activity">
    <reaction evidence="10">
        <text>ATP + H2O = ADP + phosphate + H(+)</text>
        <dbReference type="Rhea" id="RHEA:13065"/>
        <dbReference type="ChEBI" id="CHEBI:15377"/>
        <dbReference type="ChEBI" id="CHEBI:15378"/>
        <dbReference type="ChEBI" id="CHEBI:30616"/>
        <dbReference type="ChEBI" id="CHEBI:43474"/>
        <dbReference type="ChEBI" id="CHEBI:456216"/>
        <dbReference type="EC" id="5.6.2.4"/>
    </reaction>
</comment>
<dbReference type="Pfam" id="PF23445">
    <property type="entry name" value="WHD_SNRNP200"/>
    <property type="match status" value="1"/>
</dbReference>
<evidence type="ECO:0000313" key="14">
    <source>
        <dbReference type="EMBL" id="GAV54671.1"/>
    </source>
</evidence>
<dbReference type="InterPro" id="IPR001650">
    <property type="entry name" value="Helicase_C-like"/>
</dbReference>
<evidence type="ECO:0000256" key="8">
    <source>
        <dbReference type="ARBA" id="ARBA00034617"/>
    </source>
</evidence>
<dbReference type="OrthoDB" id="5575at2759"/>
<comment type="similarity">
    <text evidence="1">Belongs to the helicase family. SKI2 subfamily.</text>
</comment>
<dbReference type="InterPro" id="IPR057842">
    <property type="entry name" value="WH_MER3"/>
</dbReference>
<organism evidence="14 15">
    <name type="scientific">Zygosaccharomyces rouxii</name>
    <dbReference type="NCBI Taxonomy" id="4956"/>
    <lineage>
        <taxon>Eukaryota</taxon>
        <taxon>Fungi</taxon>
        <taxon>Dikarya</taxon>
        <taxon>Ascomycota</taxon>
        <taxon>Saccharomycotina</taxon>
        <taxon>Saccharomycetes</taxon>
        <taxon>Saccharomycetales</taxon>
        <taxon>Saccharomycetaceae</taxon>
        <taxon>Zygosaccharomyces</taxon>
    </lineage>
</organism>
<sequence length="1093" mass="124663">MFNASSFKITQDDTSLTTSFQEDIPAVQPPHPKRRRMVKKTENKKIVKTRLSTSVLPDSFQSFFRFKEFNKMQSEAFPDLYESDTNCVISSPTGSGKTVLFEVAIMRLMKEANSVIDDIKILYVAPTKSLCCERLKSWGPNFLNLSVGMLTSDTSYLETEKVRKCNIIITTPEKWDLLTRKWNAYSRLFELVKLILVDEIHTLRERRGATLEVVLTRMNIMCQSIRIIAVSATIPNVEDISCWLKSKNTQEKAKILKFDDSYRQVSLQKIVYGYSFFNKNDFLYDSMYNSKLDDIFRMHSKNRPVLIFCPTRASTVSTAKYVVQNCFQLAPSSNRNTEEQFHDRNLFECYHQNVAFHHAGLSIEDRTKVEQGFLEGRIKILCSTSTLAIGVNLPAHLVIIKGTRIWNSSAAQEYPQLDILQMIGRAGRPDFDNEGCAIIMTDSKMKQTYEKMLHGTENLESSLHLELTEHLSAEISLGTITSTESAINWLRNTFFYVRLRKNPGIYDKITKYMKHIGVEDSQLLQFCESILQNLLQNKIIDKQNDRLVCTPYGHAMVRHYVLFESTKIFINAPKFQSVHDILRLLSASKEFSDIRVRHNEKRLYKEINSSPLTKFPFLTEKKQSQIIDTTFQKVSLLIQYELGGLEFPSYQGASKLHQTLVQDKAIVFRNCFRILKCMVDTFIERKDGISLKNTLFLLRSVNGNCWEDSSMVLRQLKSIGLVSVRKLVHHNVNTLEQMRQISDQQLEYYLGQKRGSGSKIKRDLTLLPQLQIRCKLEYCSHKGHHVEVALKIELSAQFETSIWHGQGLSLDIETLKTTGELLDFRRLKLAHLKAPRSFRIPTIMQLQSDCIEISINCLEVAGIGKNIRFSTKDLPQKFHETPPANSRMTVLDKCLIHSDSESDLESSSLSSDDCLFQYLNKKPIKNETNQEAASDSRRLRSNGNFECNHTCKDKSHCRHICCKEGIPRELLRSKRGASIHYPAPDSFLGSKQSINPTTTNDIKNVHDSDSSLEEIVPSQPEIIQFGLSTTPGYDLQSVRNSVNPTCSTDPYNSNSGATVPQSLNSVALPSGSSESNETESTRLTFFGSDVELN</sequence>
<keyword evidence="2" id="KW-0547">Nucleotide-binding</keyword>
<dbReference type="Pfam" id="PF02889">
    <property type="entry name" value="Sec63"/>
    <property type="match status" value="1"/>
</dbReference>
<keyword evidence="7" id="KW-0469">Meiosis</keyword>
<feature type="domain" description="Helicase ATP-binding" evidence="12">
    <location>
        <begin position="78"/>
        <end position="252"/>
    </location>
</feature>
<dbReference type="Pfam" id="PF00271">
    <property type="entry name" value="Helicase_C"/>
    <property type="match status" value="1"/>
</dbReference>
<evidence type="ECO:0000256" key="3">
    <source>
        <dbReference type="ARBA" id="ARBA00022801"/>
    </source>
</evidence>
<dbReference type="EC" id="5.6.2.4" evidence="9"/>
<dbReference type="Gene3D" id="3.40.50.300">
    <property type="entry name" value="P-loop containing nucleotide triphosphate hydrolases"/>
    <property type="match status" value="2"/>
</dbReference>
<evidence type="ECO:0000256" key="11">
    <source>
        <dbReference type="SAM" id="MobiDB-lite"/>
    </source>
</evidence>
<dbReference type="InterPro" id="IPR027417">
    <property type="entry name" value="P-loop_NTPase"/>
</dbReference>
<dbReference type="AlphaFoldDB" id="A0A1Q3AG72"/>
<evidence type="ECO:0000256" key="4">
    <source>
        <dbReference type="ARBA" id="ARBA00022806"/>
    </source>
</evidence>
<dbReference type="GO" id="GO:0016787">
    <property type="term" value="F:hydrolase activity"/>
    <property type="evidence" value="ECO:0007669"/>
    <property type="project" value="UniProtKB-KW"/>
</dbReference>
<dbReference type="InterPro" id="IPR004179">
    <property type="entry name" value="Sec63-dom"/>
</dbReference>
<keyword evidence="5" id="KW-0067">ATP-binding</keyword>
<dbReference type="SMART" id="SM00490">
    <property type="entry name" value="HELICc"/>
    <property type="match status" value="1"/>
</dbReference>
<evidence type="ECO:0000256" key="9">
    <source>
        <dbReference type="ARBA" id="ARBA00034808"/>
    </source>
</evidence>
<protein>
    <recommendedName>
        <fullName evidence="9">DNA 3'-5' helicase</fullName>
        <ecNumber evidence="9">5.6.2.4</ecNumber>
    </recommendedName>
</protein>
<dbReference type="InterPro" id="IPR052247">
    <property type="entry name" value="Meiotic_Crossover_Helicase"/>
</dbReference>
<dbReference type="Gene3D" id="1.10.10.10">
    <property type="entry name" value="Winged helix-like DNA-binding domain superfamily/Winged helix DNA-binding domain"/>
    <property type="match status" value="1"/>
</dbReference>
<evidence type="ECO:0000256" key="6">
    <source>
        <dbReference type="ARBA" id="ARBA00023235"/>
    </source>
</evidence>
<dbReference type="SMART" id="SM00973">
    <property type="entry name" value="Sec63"/>
    <property type="match status" value="1"/>
</dbReference>
<comment type="caution">
    <text evidence="14">The sequence shown here is derived from an EMBL/GenBank/DDBJ whole genome shotgun (WGS) entry which is preliminary data.</text>
</comment>
<evidence type="ECO:0000259" key="12">
    <source>
        <dbReference type="PROSITE" id="PS51192"/>
    </source>
</evidence>
<evidence type="ECO:0000256" key="1">
    <source>
        <dbReference type="ARBA" id="ARBA00010140"/>
    </source>
</evidence>
<dbReference type="InterPro" id="IPR036388">
    <property type="entry name" value="WH-like_DNA-bd_sf"/>
</dbReference>
<dbReference type="PROSITE" id="PS51194">
    <property type="entry name" value="HELICASE_CTER"/>
    <property type="match status" value="1"/>
</dbReference>
<evidence type="ECO:0000256" key="10">
    <source>
        <dbReference type="ARBA" id="ARBA00048988"/>
    </source>
</evidence>
<dbReference type="InterPro" id="IPR036390">
    <property type="entry name" value="WH_DNA-bd_sf"/>
</dbReference>
<dbReference type="PROSITE" id="PS51192">
    <property type="entry name" value="HELICASE_ATP_BIND_1"/>
    <property type="match status" value="1"/>
</dbReference>
<accession>A0A1Q3AG72</accession>
<dbReference type="PANTHER" id="PTHR47835:SF3">
    <property type="entry name" value="HELICASE FOR MEIOSIS 1"/>
    <property type="match status" value="1"/>
</dbReference>
<dbReference type="PANTHER" id="PTHR47835">
    <property type="entry name" value="HFM1, ATP DEPENDENT DNA HELICASE HOMOLOG"/>
    <property type="match status" value="1"/>
</dbReference>
<dbReference type="GO" id="GO:0051321">
    <property type="term" value="P:meiotic cell cycle"/>
    <property type="evidence" value="ECO:0007669"/>
    <property type="project" value="UniProtKB-KW"/>
</dbReference>
<dbReference type="SUPFAM" id="SSF46785">
    <property type="entry name" value="Winged helix' DNA-binding domain"/>
    <property type="match status" value="1"/>
</dbReference>
<evidence type="ECO:0000256" key="5">
    <source>
        <dbReference type="ARBA" id="ARBA00022840"/>
    </source>
</evidence>
<keyword evidence="3" id="KW-0378">Hydrolase</keyword>
<keyword evidence="4" id="KW-0347">Helicase</keyword>
<dbReference type="Gene3D" id="1.10.3380.10">
    <property type="entry name" value="Sec63 N-terminal domain-like domain"/>
    <property type="match status" value="1"/>
</dbReference>
<evidence type="ECO:0000313" key="15">
    <source>
        <dbReference type="Proteomes" id="UP000187013"/>
    </source>
</evidence>
<dbReference type="SMART" id="SM00487">
    <property type="entry name" value="DEXDc"/>
    <property type="match status" value="1"/>
</dbReference>
<feature type="region of interest" description="Disordered" evidence="11">
    <location>
        <begin position="1044"/>
        <end position="1093"/>
    </location>
</feature>
<dbReference type="InterPro" id="IPR011545">
    <property type="entry name" value="DEAD/DEAH_box_helicase_dom"/>
</dbReference>
<evidence type="ECO:0000256" key="7">
    <source>
        <dbReference type="ARBA" id="ARBA00023254"/>
    </source>
</evidence>
<evidence type="ECO:0000256" key="2">
    <source>
        <dbReference type="ARBA" id="ARBA00022741"/>
    </source>
</evidence>
<evidence type="ECO:0000259" key="13">
    <source>
        <dbReference type="PROSITE" id="PS51194"/>
    </source>
</evidence>
<dbReference type="Pfam" id="PF00270">
    <property type="entry name" value="DEAD"/>
    <property type="match status" value="1"/>
</dbReference>
<dbReference type="GO" id="GO:0043138">
    <property type="term" value="F:3'-5' DNA helicase activity"/>
    <property type="evidence" value="ECO:0007669"/>
    <property type="project" value="UniProtKB-EC"/>
</dbReference>
<proteinExistence type="inferred from homology"/>
<dbReference type="CDD" id="cd18795">
    <property type="entry name" value="SF2_C_Ski2"/>
    <property type="match status" value="1"/>
</dbReference>
<feature type="domain" description="Helicase C-terminal" evidence="13">
    <location>
        <begin position="291"/>
        <end position="475"/>
    </location>
</feature>
<feature type="compositionally biased region" description="Polar residues" evidence="11">
    <location>
        <begin position="1044"/>
        <end position="1067"/>
    </location>
</feature>
<dbReference type="Proteomes" id="UP000187013">
    <property type="component" value="Unassembled WGS sequence"/>
</dbReference>
<name>A0A1Q3AG72_ZYGRO</name>